<dbReference type="InterPro" id="IPR006674">
    <property type="entry name" value="HD_domain"/>
</dbReference>
<keyword evidence="1" id="KW-0812">Transmembrane</keyword>
<dbReference type="Pfam" id="PF07697">
    <property type="entry name" value="7TMR-HDED"/>
    <property type="match status" value="1"/>
</dbReference>
<feature type="transmembrane region" description="Helical" evidence="1">
    <location>
        <begin position="391"/>
        <end position="412"/>
    </location>
</feature>
<evidence type="ECO:0000259" key="2">
    <source>
        <dbReference type="PROSITE" id="PS51831"/>
    </source>
</evidence>
<keyword evidence="1" id="KW-1133">Transmembrane helix</keyword>
<dbReference type="EMBL" id="JBFMIA010000001">
    <property type="protein sequence ID" value="MEW9500464.1"/>
    <property type="molecule type" value="Genomic_DNA"/>
</dbReference>
<evidence type="ECO:0000313" key="4">
    <source>
        <dbReference type="Proteomes" id="UP001556040"/>
    </source>
</evidence>
<feature type="transmembrane region" description="Helical" evidence="1">
    <location>
        <begin position="339"/>
        <end position="356"/>
    </location>
</feature>
<keyword evidence="1" id="KW-0472">Membrane</keyword>
<feature type="transmembrane region" description="Helical" evidence="1">
    <location>
        <begin position="289"/>
        <end position="307"/>
    </location>
</feature>
<feature type="transmembrane region" description="Helical" evidence="1">
    <location>
        <begin position="424"/>
        <end position="448"/>
    </location>
</feature>
<feature type="transmembrane region" description="Helical" evidence="1">
    <location>
        <begin position="256"/>
        <end position="277"/>
    </location>
</feature>
<protein>
    <submittedName>
        <fullName evidence="3">HD family phosphohydrolase</fullName>
    </submittedName>
</protein>
<evidence type="ECO:0000313" key="3">
    <source>
        <dbReference type="EMBL" id="MEW9500464.1"/>
    </source>
</evidence>
<dbReference type="InterPro" id="IPR011621">
    <property type="entry name" value="Metal-dep_PHydrolase_7TM_intra"/>
</dbReference>
<proteinExistence type="predicted"/>
<accession>A0ABV3Q0H6</accession>
<keyword evidence="4" id="KW-1185">Reference proteome</keyword>
<dbReference type="CDD" id="cd00077">
    <property type="entry name" value="HDc"/>
    <property type="match status" value="1"/>
</dbReference>
<reference evidence="3 4" key="1">
    <citation type="journal article" date="1979" name="Int. J. Syst. Evol. Microbiol.">
        <title>Bacillus globisporus subsp. marinus subsp. nov.</title>
        <authorList>
            <person name="Liu H."/>
        </authorList>
    </citation>
    <scope>NUCLEOTIDE SEQUENCE [LARGE SCALE GENOMIC DNA]</scope>
    <source>
        <strain evidence="3 4">DSM 1297</strain>
    </source>
</reference>
<dbReference type="PANTHER" id="PTHR36442:SF1">
    <property type="entry name" value="CYCLIC-DI-AMP PHOSPHODIESTERASE PGPH"/>
    <property type="match status" value="1"/>
</dbReference>
<dbReference type="PROSITE" id="PS51831">
    <property type="entry name" value="HD"/>
    <property type="match status" value="1"/>
</dbReference>
<dbReference type="InterPro" id="IPR006675">
    <property type="entry name" value="HDIG_dom"/>
</dbReference>
<feature type="transmembrane region" description="Helical" evidence="1">
    <location>
        <begin position="368"/>
        <end position="384"/>
    </location>
</feature>
<feature type="domain" description="HD" evidence="2">
    <location>
        <begin position="481"/>
        <end position="623"/>
    </location>
</feature>
<dbReference type="SMART" id="SM00471">
    <property type="entry name" value="HDc"/>
    <property type="match status" value="1"/>
</dbReference>
<dbReference type="Proteomes" id="UP001556040">
    <property type="component" value="Unassembled WGS sequence"/>
</dbReference>
<gene>
    <name evidence="3" type="ORF">AB1471_01470</name>
</gene>
<organism evidence="3 4">
    <name type="scientific">Jeotgalibacillus marinus</name>
    <dbReference type="NCBI Taxonomy" id="86667"/>
    <lineage>
        <taxon>Bacteria</taxon>
        <taxon>Bacillati</taxon>
        <taxon>Bacillota</taxon>
        <taxon>Bacilli</taxon>
        <taxon>Bacillales</taxon>
        <taxon>Caryophanaceae</taxon>
        <taxon>Jeotgalibacillus</taxon>
    </lineage>
</organism>
<dbReference type="NCBIfam" id="TIGR00277">
    <property type="entry name" value="HDIG"/>
    <property type="match status" value="1"/>
</dbReference>
<comment type="caution">
    <text evidence="3">The sequence shown here is derived from an EMBL/GenBank/DDBJ whole genome shotgun (WGS) entry which is preliminary data.</text>
</comment>
<dbReference type="InterPro" id="IPR011624">
    <property type="entry name" value="Metal-dep_PHydrolase_7TM_extra"/>
</dbReference>
<dbReference type="InterPro" id="IPR003607">
    <property type="entry name" value="HD/PDEase_dom"/>
</dbReference>
<dbReference type="PANTHER" id="PTHR36442">
    <property type="entry name" value="CYCLIC-DI-AMP PHOSPHODIESTERASE PGPH"/>
    <property type="match status" value="1"/>
</dbReference>
<name>A0ABV3Q0H6_9BACL</name>
<dbReference type="InterPro" id="IPR052722">
    <property type="entry name" value="PgpH_phosphodiesterase"/>
</dbReference>
<dbReference type="SUPFAM" id="SSF109604">
    <property type="entry name" value="HD-domain/PDEase-like"/>
    <property type="match status" value="1"/>
</dbReference>
<dbReference type="RefSeq" id="WP_367777749.1">
    <property type="nucleotide sequence ID" value="NZ_JBFMIA010000001.1"/>
</dbReference>
<sequence length="696" mass="78410">MLTFLLLFSYVRTETYDIRLFSVAEQTIRSPKTIVDEHRTDLERERVAAEVAEVSQAFAFRPEIVDNRTSLVGSIFDFAKEYNYTEEQAEDPETDEEVSVPEENLSELKKALTADVSEDVTTSIDDDVFEQLLSSSDAELERARNITITQIESVMADPIKEEEVTINKDLIEEQLQVSSIQQDLKDAVIALGRFAIIETNIFDKEQTQASIKQARESVEPVHILEGQVIVQEGYLIDREIFRQLEALGLTTNDQTMAPYVGLVLFSLIVLFVLYFQFSSWKIKEEKKQNYLTLVSMIFLLSLGLMKVTELVRGLDISQIGYLFPAAMAPMLIRSMINTKLALVVTILLAACGSIVFNDSITGSVNVEIAIYFLFSGLAGILFLSHSKRRTYLLRAGLFVAVANVLVLLSITLMESGQYSAMDYMFYLIFASVSGVLASILTIGLLPLFEAGFGILSTIKLVELSNPNHPLLKRILTEAPGTYHHSVMVANLAEAACEEIGANGLLARVGCYYHDIGKTKRPHFFIENQLSDQNPHDRLSPEASRDIIISHALDGAEMLRKYKLPKEFVDIAEQHHGTTLLKFFYYKAKENGIEAHEEDYRYPGPKPQTKETAVISIADSVEAAVRSMKDPTSDKIKGLVQSIVQDRLQDGHFNECDLTLKELETIKRVFCETLNGIFHSRIEYPEFTKERERKKQA</sequence>
<dbReference type="Gene3D" id="1.10.3210.10">
    <property type="entry name" value="Hypothetical protein af1432"/>
    <property type="match status" value="1"/>
</dbReference>
<dbReference type="Pfam" id="PF07698">
    <property type="entry name" value="7TM-7TMR_HD"/>
    <property type="match status" value="1"/>
</dbReference>
<evidence type="ECO:0000256" key="1">
    <source>
        <dbReference type="SAM" id="Phobius"/>
    </source>
</evidence>
<dbReference type="Pfam" id="PF01966">
    <property type="entry name" value="HD"/>
    <property type="match status" value="1"/>
</dbReference>